<sequence>MQRPSNSGGHSSALWDMGNNNYGRDNPFPYQMTTPQTSGGPFKPSWGQPETEVAAQQHPSATLWNSDQQTTQGTPLDQSRSFLGTERWGRESGGAPWGSEAANEPQLGSASTLPSGHAVEGQMFPHEPWLGGMSPATFPIKPEGEGQIDVKEGSQPHTPSEEALESESLGEKLSSGKSSSGDTSPVDQLSPSDDKQSPSSTSPSQEVVTTPEEKPAAPVVPPVSTESSTDPLATSSKSSEEGDTPAASAPQQPQEEVAPHTPEANVETSVGETIEQLQQMNLDYVTQQQQTIAAQLTGYQLAMQQQYALAAQQQMFLPSSYFIQAQPNVPGGYSDPNTGAQFPMIPQYPAYAGWPGGMYPSMLQQQMAAAAVSATSQQPGSSPTSQPNRVTSPSSRPQSPSQQQDGSQQQSDFLTNMAAMQTQNFNAMAMAGYPMIPSAYYDQSGALIINNGRPGGPVRLLAPGPMFVNGSQHIMAPQLAGANGSMYRFSQAQAAQQQVPANAVYGSQQSVSGGSTPVPMSQGFNPAAAQPATGGFGSTTNISSLGIGSLATGIGSTSSTPQRRDSFSDYPKHPPGSMSQYSANMSQFYSSLGVSPGGGGMMSPSPGPLGGMMPHSHHNMNSPPPSMSSPTTNMMLGGNNRMFSAAPGAEAKYRNGSYVSQVFGSSGSSLFPPTRIRPPTGKDMMVSQGRSKLLDDFRNNRLPNPQLHELVNHIVEFSQDQHGSRFIQQKLERATTQEKQLVFNEIIGNAYQLMTDVFGNYVIQKFFEFGSPEHKLALASRIRGHVLPLALQMYGCRVIQKALECIPQEQQVEIVKELNGHLLKCVKDQNGNHVVQKCIECVPPAHLQFIVDGFKGQVVGLSSHTYGCRVVQRILEHCVEEQTTPILEELHQHSEILVKDQYGNYVIQHILEHGKPENKSQIVNELRGKISALSQHKFASNVIEKCVSHSSAQNRAWLIEEVCQEPDALFIMMKDQYANYVVQKMLDVAEPPQKKLLILKIRPHMMALKKFTYGKHIITKLEKFFLKSAAPSGGLAGTSSAELTGSQIATANWVLENPEQG</sequence>
<feature type="compositionally biased region" description="Low complexity" evidence="6">
    <location>
        <begin position="373"/>
        <end position="410"/>
    </location>
</feature>
<dbReference type="Gene3D" id="1.25.10.10">
    <property type="entry name" value="Leucine-rich Repeat Variant"/>
    <property type="match status" value="1"/>
</dbReference>
<dbReference type="GO" id="GO:0003730">
    <property type="term" value="F:mRNA 3'-UTR binding"/>
    <property type="evidence" value="ECO:0007669"/>
    <property type="project" value="TreeGrafter"/>
</dbReference>
<feature type="domain" description="PUM-HD" evidence="7">
    <location>
        <begin position="689"/>
        <end position="1025"/>
    </location>
</feature>
<accession>A0A6F9DQP9</accession>
<evidence type="ECO:0000256" key="4">
    <source>
        <dbReference type="ARBA" id="ARBA00022884"/>
    </source>
</evidence>
<evidence type="ECO:0000259" key="7">
    <source>
        <dbReference type="PROSITE" id="PS50303"/>
    </source>
</evidence>
<feature type="repeat" description="Pumilio" evidence="5">
    <location>
        <begin position="853"/>
        <end position="888"/>
    </location>
</feature>
<dbReference type="InterPro" id="IPR033133">
    <property type="entry name" value="PUM-HD"/>
</dbReference>
<dbReference type="SMART" id="SM00025">
    <property type="entry name" value="Pumilio"/>
    <property type="match status" value="8"/>
</dbReference>
<feature type="compositionally biased region" description="Polar residues" evidence="6">
    <location>
        <begin position="57"/>
        <end position="82"/>
    </location>
</feature>
<dbReference type="EMBL" id="LR789451">
    <property type="protein sequence ID" value="CAB3265313.1"/>
    <property type="molecule type" value="mRNA"/>
</dbReference>
<feature type="region of interest" description="Disordered" evidence="6">
    <location>
        <begin position="1"/>
        <end position="268"/>
    </location>
</feature>
<dbReference type="InterPro" id="IPR011989">
    <property type="entry name" value="ARM-like"/>
</dbReference>
<dbReference type="PANTHER" id="PTHR12537">
    <property type="entry name" value="RNA BINDING PROTEIN PUMILIO-RELATED"/>
    <property type="match status" value="1"/>
</dbReference>
<dbReference type="PROSITE" id="PS50302">
    <property type="entry name" value="PUM"/>
    <property type="match status" value="8"/>
</dbReference>
<comment type="subcellular location">
    <subcellularLocation>
        <location evidence="1">Cytoplasm</location>
    </subcellularLocation>
</comment>
<dbReference type="Pfam" id="PF00806">
    <property type="entry name" value="PUF"/>
    <property type="match status" value="8"/>
</dbReference>
<organism evidence="8">
    <name type="scientific">Phallusia mammillata</name>
    <dbReference type="NCBI Taxonomy" id="59560"/>
    <lineage>
        <taxon>Eukaryota</taxon>
        <taxon>Metazoa</taxon>
        <taxon>Chordata</taxon>
        <taxon>Tunicata</taxon>
        <taxon>Ascidiacea</taxon>
        <taxon>Phlebobranchia</taxon>
        <taxon>Ascidiidae</taxon>
        <taxon>Phallusia</taxon>
    </lineage>
</organism>
<dbReference type="GO" id="GO:0043488">
    <property type="term" value="P:regulation of mRNA stability"/>
    <property type="evidence" value="ECO:0007669"/>
    <property type="project" value="TreeGrafter"/>
</dbReference>
<gene>
    <name evidence="8" type="primary">Pum2</name>
</gene>
<proteinExistence type="evidence at transcript level"/>
<keyword evidence="3" id="KW-0677">Repeat</keyword>
<evidence type="ECO:0000256" key="6">
    <source>
        <dbReference type="SAM" id="MobiDB-lite"/>
    </source>
</evidence>
<dbReference type="GO" id="GO:0035196">
    <property type="term" value="P:miRNA processing"/>
    <property type="evidence" value="ECO:0007669"/>
    <property type="project" value="TreeGrafter"/>
</dbReference>
<dbReference type="InterPro" id="IPR001313">
    <property type="entry name" value="Pumilio_RNA-bd_rpt"/>
</dbReference>
<feature type="region of interest" description="Disordered" evidence="6">
    <location>
        <begin position="370"/>
        <end position="410"/>
    </location>
</feature>
<reference evidence="8" key="1">
    <citation type="submission" date="2020-04" db="EMBL/GenBank/DDBJ databases">
        <authorList>
            <person name="Neveu A P."/>
        </authorList>
    </citation>
    <scope>NUCLEOTIDE SEQUENCE</scope>
    <source>
        <tissue evidence="8">Whole embryo</tissue>
    </source>
</reference>
<feature type="repeat" description="Pumilio" evidence="5">
    <location>
        <begin position="781"/>
        <end position="816"/>
    </location>
</feature>
<feature type="compositionally biased region" description="Polar residues" evidence="6">
    <location>
        <begin position="1"/>
        <end position="10"/>
    </location>
</feature>
<feature type="compositionally biased region" description="Polar residues" evidence="6">
    <location>
        <begin position="182"/>
        <end position="208"/>
    </location>
</feature>
<protein>
    <submittedName>
        <fullName evidence="8">Pumilio homolog 2-like</fullName>
    </submittedName>
</protein>
<dbReference type="CDD" id="cd07920">
    <property type="entry name" value="Pumilio"/>
    <property type="match status" value="1"/>
</dbReference>
<feature type="repeat" description="Pumilio" evidence="5">
    <location>
        <begin position="817"/>
        <end position="852"/>
    </location>
</feature>
<feature type="compositionally biased region" description="Basic and acidic residues" evidence="6">
    <location>
        <begin position="562"/>
        <end position="572"/>
    </location>
</feature>
<dbReference type="FunFam" id="1.25.10.10:FF:000004">
    <property type="entry name" value="Pumilio homolog 1 isoform 2"/>
    <property type="match status" value="1"/>
</dbReference>
<feature type="repeat" description="Pumilio" evidence="5">
    <location>
        <begin position="709"/>
        <end position="744"/>
    </location>
</feature>
<evidence type="ECO:0000256" key="3">
    <source>
        <dbReference type="ARBA" id="ARBA00022737"/>
    </source>
</evidence>
<evidence type="ECO:0000256" key="1">
    <source>
        <dbReference type="ARBA" id="ARBA00004496"/>
    </source>
</evidence>
<dbReference type="PANTHER" id="PTHR12537:SF12">
    <property type="entry name" value="MATERNAL PROTEIN PUMILIO"/>
    <property type="match status" value="1"/>
</dbReference>
<feature type="repeat" description="Pumilio" evidence="5">
    <location>
        <begin position="745"/>
        <end position="780"/>
    </location>
</feature>
<dbReference type="InterPro" id="IPR016024">
    <property type="entry name" value="ARM-type_fold"/>
</dbReference>
<evidence type="ECO:0000256" key="2">
    <source>
        <dbReference type="ARBA" id="ARBA00022490"/>
    </source>
</evidence>
<keyword evidence="4" id="KW-0694">RNA-binding</keyword>
<keyword evidence="2" id="KW-0963">Cytoplasm</keyword>
<feature type="repeat" description="Pumilio" evidence="5">
    <location>
        <begin position="889"/>
        <end position="924"/>
    </location>
</feature>
<evidence type="ECO:0000256" key="5">
    <source>
        <dbReference type="PROSITE-ProRule" id="PRU00317"/>
    </source>
</evidence>
<feature type="repeat" description="Pumilio" evidence="5">
    <location>
        <begin position="925"/>
        <end position="960"/>
    </location>
</feature>
<dbReference type="PROSITE" id="PS50303">
    <property type="entry name" value="PUM_HD"/>
    <property type="match status" value="1"/>
</dbReference>
<dbReference type="AlphaFoldDB" id="A0A6F9DQP9"/>
<feature type="compositionally biased region" description="Basic and acidic residues" evidence="6">
    <location>
        <begin position="142"/>
        <end position="154"/>
    </location>
</feature>
<feature type="repeat" description="Pumilio" evidence="5">
    <location>
        <begin position="961"/>
        <end position="999"/>
    </location>
</feature>
<name>A0A6F9DQP9_9ASCI</name>
<dbReference type="InterPro" id="IPR033712">
    <property type="entry name" value="Pumilio_RNA-bd"/>
</dbReference>
<evidence type="ECO:0000313" key="8">
    <source>
        <dbReference type="EMBL" id="CAB3265313.1"/>
    </source>
</evidence>
<feature type="compositionally biased region" description="Low complexity" evidence="6">
    <location>
        <begin position="171"/>
        <end position="181"/>
    </location>
</feature>
<feature type="region of interest" description="Disordered" evidence="6">
    <location>
        <begin position="553"/>
        <end position="576"/>
    </location>
</feature>
<dbReference type="GO" id="GO:0005829">
    <property type="term" value="C:cytosol"/>
    <property type="evidence" value="ECO:0007669"/>
    <property type="project" value="TreeGrafter"/>
</dbReference>
<dbReference type="SUPFAM" id="SSF48371">
    <property type="entry name" value="ARM repeat"/>
    <property type="match status" value="1"/>
</dbReference>